<evidence type="ECO:0000313" key="1">
    <source>
        <dbReference type="EMBL" id="KIM51228.1"/>
    </source>
</evidence>
<sequence>MFCSTYSKWLSPKVTGANSQRKVQNLPLQLEFDLDMASMLHIIFWRISGAAIRTPLLPHLSHNDPEYTSIWQRRQLHSALAPRRKRRLAFKQPRDGFTGCNLHRWFLSRGHVSQG</sequence>
<dbReference type="InParanoid" id="A0A0C2YNB0"/>
<dbReference type="EMBL" id="KN822273">
    <property type="protein sequence ID" value="KIM51228.1"/>
    <property type="molecule type" value="Genomic_DNA"/>
</dbReference>
<proteinExistence type="predicted"/>
<gene>
    <name evidence="1" type="ORF">SCLCIDRAFT_665708</name>
</gene>
<accession>A0A0C2YNB0</accession>
<evidence type="ECO:0000313" key="2">
    <source>
        <dbReference type="Proteomes" id="UP000053989"/>
    </source>
</evidence>
<reference evidence="2" key="2">
    <citation type="submission" date="2015-01" db="EMBL/GenBank/DDBJ databases">
        <title>Evolutionary Origins and Diversification of the Mycorrhizal Mutualists.</title>
        <authorList>
            <consortium name="DOE Joint Genome Institute"/>
            <consortium name="Mycorrhizal Genomics Consortium"/>
            <person name="Kohler A."/>
            <person name="Kuo A."/>
            <person name="Nagy L.G."/>
            <person name="Floudas D."/>
            <person name="Copeland A."/>
            <person name="Barry K.W."/>
            <person name="Cichocki N."/>
            <person name="Veneault-Fourrey C."/>
            <person name="LaButti K."/>
            <person name="Lindquist E.A."/>
            <person name="Lipzen A."/>
            <person name="Lundell T."/>
            <person name="Morin E."/>
            <person name="Murat C."/>
            <person name="Riley R."/>
            <person name="Ohm R."/>
            <person name="Sun H."/>
            <person name="Tunlid A."/>
            <person name="Henrissat B."/>
            <person name="Grigoriev I.V."/>
            <person name="Hibbett D.S."/>
            <person name="Martin F."/>
        </authorList>
    </citation>
    <scope>NUCLEOTIDE SEQUENCE [LARGE SCALE GENOMIC DNA]</scope>
    <source>
        <strain evidence="2">Foug A</strain>
    </source>
</reference>
<reference evidence="1 2" key="1">
    <citation type="submission" date="2014-04" db="EMBL/GenBank/DDBJ databases">
        <authorList>
            <consortium name="DOE Joint Genome Institute"/>
            <person name="Kuo A."/>
            <person name="Kohler A."/>
            <person name="Nagy L.G."/>
            <person name="Floudas D."/>
            <person name="Copeland A."/>
            <person name="Barry K.W."/>
            <person name="Cichocki N."/>
            <person name="Veneault-Fourrey C."/>
            <person name="LaButti K."/>
            <person name="Lindquist E.A."/>
            <person name="Lipzen A."/>
            <person name="Lundell T."/>
            <person name="Morin E."/>
            <person name="Murat C."/>
            <person name="Sun H."/>
            <person name="Tunlid A."/>
            <person name="Henrissat B."/>
            <person name="Grigoriev I.V."/>
            <person name="Hibbett D.S."/>
            <person name="Martin F."/>
            <person name="Nordberg H.P."/>
            <person name="Cantor M.N."/>
            <person name="Hua S.X."/>
        </authorList>
    </citation>
    <scope>NUCLEOTIDE SEQUENCE [LARGE SCALE GENOMIC DNA]</scope>
    <source>
        <strain evidence="1 2">Foug A</strain>
    </source>
</reference>
<name>A0A0C2YNB0_9AGAM</name>
<keyword evidence="2" id="KW-1185">Reference proteome</keyword>
<dbReference type="HOGENOM" id="CLU_2110418_0_0_1"/>
<dbReference type="AlphaFoldDB" id="A0A0C2YNB0"/>
<organism evidence="1 2">
    <name type="scientific">Scleroderma citrinum Foug A</name>
    <dbReference type="NCBI Taxonomy" id="1036808"/>
    <lineage>
        <taxon>Eukaryota</taxon>
        <taxon>Fungi</taxon>
        <taxon>Dikarya</taxon>
        <taxon>Basidiomycota</taxon>
        <taxon>Agaricomycotina</taxon>
        <taxon>Agaricomycetes</taxon>
        <taxon>Agaricomycetidae</taxon>
        <taxon>Boletales</taxon>
        <taxon>Sclerodermatineae</taxon>
        <taxon>Sclerodermataceae</taxon>
        <taxon>Scleroderma</taxon>
    </lineage>
</organism>
<protein>
    <submittedName>
        <fullName evidence="1">Uncharacterized protein</fullName>
    </submittedName>
</protein>
<dbReference type="Proteomes" id="UP000053989">
    <property type="component" value="Unassembled WGS sequence"/>
</dbReference>